<dbReference type="PANTHER" id="PTHR16222:SF12">
    <property type="entry name" value="ADP-RIBOSYLGLYCOHYDROLASE-RELATED"/>
    <property type="match status" value="1"/>
</dbReference>
<dbReference type="InterPro" id="IPR036705">
    <property type="entry name" value="Ribosyl_crysJ1_sf"/>
</dbReference>
<dbReference type="Pfam" id="PF03747">
    <property type="entry name" value="ADP_ribosyl_GH"/>
    <property type="match status" value="1"/>
</dbReference>
<name>A0ABX2FG11_9PSEU</name>
<comment type="caution">
    <text evidence="1">The sequence shown here is derived from an EMBL/GenBank/DDBJ whole genome shotgun (WGS) entry which is preliminary data.</text>
</comment>
<evidence type="ECO:0000313" key="2">
    <source>
        <dbReference type="Proteomes" id="UP000763557"/>
    </source>
</evidence>
<proteinExistence type="predicted"/>
<dbReference type="EMBL" id="JAAATY010000030">
    <property type="protein sequence ID" value="NRN69703.1"/>
    <property type="molecule type" value="Genomic_DNA"/>
</dbReference>
<organism evidence="1 2">
    <name type="scientific">Kibdelosporangium persicum</name>
    <dbReference type="NCBI Taxonomy" id="2698649"/>
    <lineage>
        <taxon>Bacteria</taxon>
        <taxon>Bacillati</taxon>
        <taxon>Actinomycetota</taxon>
        <taxon>Actinomycetes</taxon>
        <taxon>Pseudonocardiales</taxon>
        <taxon>Pseudonocardiaceae</taxon>
        <taxon>Kibdelosporangium</taxon>
    </lineage>
</organism>
<reference evidence="1 2" key="1">
    <citation type="submission" date="2020-01" db="EMBL/GenBank/DDBJ databases">
        <title>Kibdelosporangium persica a novel Actinomycetes from a hot desert in Iran.</title>
        <authorList>
            <person name="Safaei N."/>
            <person name="Zaburannyi N."/>
            <person name="Mueller R."/>
            <person name="Wink J."/>
        </authorList>
    </citation>
    <scope>NUCLEOTIDE SEQUENCE [LARGE SCALE GENOMIC DNA]</scope>
    <source>
        <strain evidence="1 2">4NS15</strain>
    </source>
</reference>
<dbReference type="Gene3D" id="1.10.4080.10">
    <property type="entry name" value="ADP-ribosylation/Crystallin J1"/>
    <property type="match status" value="1"/>
</dbReference>
<evidence type="ECO:0000313" key="1">
    <source>
        <dbReference type="EMBL" id="NRN69703.1"/>
    </source>
</evidence>
<keyword evidence="2" id="KW-1185">Reference proteome</keyword>
<accession>A0ABX2FG11</accession>
<dbReference type="Proteomes" id="UP000763557">
    <property type="component" value="Unassembled WGS sequence"/>
</dbReference>
<dbReference type="SUPFAM" id="SSF101478">
    <property type="entry name" value="ADP-ribosylglycohydrolase"/>
    <property type="match status" value="1"/>
</dbReference>
<gene>
    <name evidence="1" type="ORF">GC106_69600</name>
</gene>
<dbReference type="PANTHER" id="PTHR16222">
    <property type="entry name" value="ADP-RIBOSYLGLYCOHYDROLASE"/>
    <property type="match status" value="1"/>
</dbReference>
<protein>
    <submittedName>
        <fullName evidence="1">ADP-ribosylglycohydrolase</fullName>
    </submittedName>
</protein>
<dbReference type="RefSeq" id="WP_173140191.1">
    <property type="nucleotide sequence ID" value="NZ_CBCSGW010000017.1"/>
</dbReference>
<dbReference type="InterPro" id="IPR005502">
    <property type="entry name" value="Ribosyl_crysJ1"/>
</dbReference>
<dbReference type="InterPro" id="IPR050792">
    <property type="entry name" value="ADP-ribosylglycohydrolase"/>
</dbReference>
<sequence length="368" mass="40530">MPEWKIGLDLKQLGAVDIGLPGWMRGAAIGGALGASVRFNTPADIVKRYGPHGPMQFIDVFGKPGAITSDTQLMLLALDGIVRAHVRATWYERTDPVNEVALGMRRWLVMEQDGWFPRANELFERRWADRTTVEAIRHYMRTGTFGTIDKPLNDSQGSSALLRAGGAALWSTDLHEVFEIGARIAAMTHGHPNAYLAAGAYAVMIQYCLRTRNLIRAIDAARDELTRWKGHEPVHEALTRVVDAQFDPAKKFDPATMESFGDSTTAIGALAIAARAAISEHRFEYVVGRAITIAGDSAATGALAGSLYGIAGGGNYLPEELVAEVELSERMGTLAYQIRREFSDEPLYSEEFFSWFPFSQRRWSGHLG</sequence>